<accession>A0A7J6NL04</accession>
<sequence>MEGQPAFQSSMKEAVHYQYSPQARMANGAGAAAAPLSMALQPPSSFSSSQLGHEVSSTCVPPVENDSLENGVEWQQHSEGYYAGDPDQAEHFETEATMHQHWPSYDDQTASFEEEAFPDTENGTPVATYHSPQEALPPPRFPPAMFLPQHMQHHPQPLLLPPPPGVRTGAVNSGFYAPMGHLMHPYPPLWWHHHQNMRMYAPSDGERNDESLPEGSSVGVGELNGPIAQPDLAEPLDAEGPPSVTSGEGEGDQKGREKLYNDLTSVVEAAFRLEKRRIRAKYRRRPSPGVESGAQTTTLDTSPAAVQTLLDAVEMRAAAAQTVAGVTVACSSQTERKKAVDAETQAEVTPSGGEDARCSSALKELQSRSETQLMELQAKNTKLRDLQRAKSSLELRIRQLESERDQLQASRKDLSNQLKAADRKVKALGSSNRDIQTSMEKSTKEHISVIMAMQNEVAGLEKKVQEVSEKLKEKTEEHVATQRVVDMFKIEVRKWQGEARRVQQRQVQLASCSRCIGYTKLEKAYAALQKEFQLEQNRYAAASKAREEMKEKFRDYVSPDREGQLLREIENLNAMHEVDQRGLRKEIAHIKEERDRMRNQLAVSEALPFGLAMNNRTKSVYSSAAPYVDESHRSSKLMAELQEARRGVQKTPPSADAWLVEQLDSAAQQYSTEVSELRSQTAKLRSELKFAQQQCGQESDKAKMYTSLLEDAELEKERYRLKMLEAEEALRRLRRDATGNHRRLGETPPVSVGHVTRSDGSPCKFCVAVPLRGGRA</sequence>
<feature type="coiled-coil region" evidence="1">
    <location>
        <begin position="450"/>
        <end position="477"/>
    </location>
</feature>
<reference evidence="3 4" key="1">
    <citation type="submission" date="2020-04" db="EMBL/GenBank/DDBJ databases">
        <title>Perkinsus olseni comparative genomics.</title>
        <authorList>
            <person name="Bogema D.R."/>
        </authorList>
    </citation>
    <scope>NUCLEOTIDE SEQUENCE [LARGE SCALE GENOMIC DNA]</scope>
    <source>
        <strain evidence="3">00978-12</strain>
    </source>
</reference>
<protein>
    <submittedName>
        <fullName evidence="3">Uncharacterized protein</fullName>
    </submittedName>
</protein>
<organism evidence="3 4">
    <name type="scientific">Perkinsus olseni</name>
    <name type="common">Perkinsus atlanticus</name>
    <dbReference type="NCBI Taxonomy" id="32597"/>
    <lineage>
        <taxon>Eukaryota</taxon>
        <taxon>Sar</taxon>
        <taxon>Alveolata</taxon>
        <taxon>Perkinsozoa</taxon>
        <taxon>Perkinsea</taxon>
        <taxon>Perkinsida</taxon>
        <taxon>Perkinsidae</taxon>
        <taxon>Perkinsus</taxon>
    </lineage>
</organism>
<dbReference type="OrthoDB" id="438759at2759"/>
<proteinExistence type="predicted"/>
<dbReference type="EMBL" id="JABANP010000304">
    <property type="protein sequence ID" value="KAF4684572.1"/>
    <property type="molecule type" value="Genomic_DNA"/>
</dbReference>
<dbReference type="PANTHER" id="PTHR43049">
    <property type="entry name" value="EARLY ENDOSOME ANTIGEN"/>
    <property type="match status" value="1"/>
</dbReference>
<dbReference type="Proteomes" id="UP000541610">
    <property type="component" value="Unassembled WGS sequence"/>
</dbReference>
<evidence type="ECO:0000256" key="1">
    <source>
        <dbReference type="SAM" id="Coils"/>
    </source>
</evidence>
<evidence type="ECO:0000313" key="4">
    <source>
        <dbReference type="Proteomes" id="UP000541610"/>
    </source>
</evidence>
<dbReference type="Gene3D" id="1.10.287.1490">
    <property type="match status" value="1"/>
</dbReference>
<comment type="caution">
    <text evidence="3">The sequence shown here is derived from an EMBL/GenBank/DDBJ whole genome shotgun (WGS) entry which is preliminary data.</text>
</comment>
<feature type="coiled-coil region" evidence="1">
    <location>
        <begin position="518"/>
        <end position="552"/>
    </location>
</feature>
<evidence type="ECO:0000256" key="2">
    <source>
        <dbReference type="SAM" id="MobiDB-lite"/>
    </source>
</evidence>
<keyword evidence="1" id="KW-0175">Coiled coil</keyword>
<feature type="coiled-coil region" evidence="1">
    <location>
        <begin position="580"/>
        <end position="607"/>
    </location>
</feature>
<dbReference type="PANTHER" id="PTHR43049:SF1">
    <property type="entry name" value="EARLY ENDOSOME ANTIGEN"/>
    <property type="match status" value="1"/>
</dbReference>
<feature type="region of interest" description="Disordered" evidence="2">
    <location>
        <begin position="334"/>
        <end position="357"/>
    </location>
</feature>
<feature type="coiled-coil region" evidence="1">
    <location>
        <begin position="376"/>
        <end position="424"/>
    </location>
</feature>
<evidence type="ECO:0000313" key="3">
    <source>
        <dbReference type="EMBL" id="KAF4684572.1"/>
    </source>
</evidence>
<dbReference type="AlphaFoldDB" id="A0A7J6NL04"/>
<feature type="region of interest" description="Disordered" evidence="2">
    <location>
        <begin position="201"/>
        <end position="256"/>
    </location>
</feature>
<gene>
    <name evidence="3" type="ORF">FOZ60_007674</name>
</gene>
<feature type="coiled-coil region" evidence="1">
    <location>
        <begin position="660"/>
        <end position="736"/>
    </location>
</feature>
<name>A0A7J6NL04_PEROL</name>